<reference evidence="1" key="1">
    <citation type="journal article" date="2015" name="Nature">
        <title>Complex archaea that bridge the gap between prokaryotes and eukaryotes.</title>
        <authorList>
            <person name="Spang A."/>
            <person name="Saw J.H."/>
            <person name="Jorgensen S.L."/>
            <person name="Zaremba-Niedzwiedzka K."/>
            <person name="Martijn J."/>
            <person name="Lind A.E."/>
            <person name="van Eijk R."/>
            <person name="Schleper C."/>
            <person name="Guy L."/>
            <person name="Ettema T.J."/>
        </authorList>
    </citation>
    <scope>NUCLEOTIDE SEQUENCE</scope>
</reference>
<dbReference type="AlphaFoldDB" id="A0A0F8X530"/>
<proteinExistence type="predicted"/>
<comment type="caution">
    <text evidence="1">The sequence shown here is derived from an EMBL/GenBank/DDBJ whole genome shotgun (WGS) entry which is preliminary data.</text>
</comment>
<evidence type="ECO:0000313" key="1">
    <source>
        <dbReference type="EMBL" id="KKK56025.1"/>
    </source>
</evidence>
<sequence length="73" mass="7840">MNDQNGKYDASAWQSKTQDLTLSKGVVLVQEIDVLSMVVSDGSIPDTLQQYLKGKFIEGGSSMAVEATEVASE</sequence>
<organism evidence="1">
    <name type="scientific">marine sediment metagenome</name>
    <dbReference type="NCBI Taxonomy" id="412755"/>
    <lineage>
        <taxon>unclassified sequences</taxon>
        <taxon>metagenomes</taxon>
        <taxon>ecological metagenomes</taxon>
    </lineage>
</organism>
<dbReference type="EMBL" id="LAZR01065198">
    <property type="protein sequence ID" value="KKK56025.1"/>
    <property type="molecule type" value="Genomic_DNA"/>
</dbReference>
<gene>
    <name evidence="1" type="ORF">LCGC14_3068650</name>
</gene>
<feature type="non-terminal residue" evidence="1">
    <location>
        <position position="73"/>
    </location>
</feature>
<protein>
    <submittedName>
        <fullName evidence="1">Uncharacterized protein</fullName>
    </submittedName>
</protein>
<accession>A0A0F8X530</accession>
<name>A0A0F8X530_9ZZZZ</name>